<dbReference type="RefSeq" id="WP_255842986.1">
    <property type="nucleotide sequence ID" value="NZ_CP094358.1"/>
</dbReference>
<dbReference type="EMBL" id="CP094358">
    <property type="protein sequence ID" value="UOB17494.1"/>
    <property type="molecule type" value="Genomic_DNA"/>
</dbReference>
<evidence type="ECO:0000313" key="1">
    <source>
        <dbReference type="EMBL" id="UOB17494.1"/>
    </source>
</evidence>
<organism evidence="1 2">
    <name type="scientific">Abyssalbus ytuae</name>
    <dbReference type="NCBI Taxonomy" id="2926907"/>
    <lineage>
        <taxon>Bacteria</taxon>
        <taxon>Pseudomonadati</taxon>
        <taxon>Bacteroidota</taxon>
        <taxon>Flavobacteriia</taxon>
        <taxon>Flavobacteriales</taxon>
        <taxon>Flavobacteriaceae</taxon>
        <taxon>Abyssalbus</taxon>
    </lineage>
</organism>
<dbReference type="Proteomes" id="UP000831290">
    <property type="component" value="Chromosome"/>
</dbReference>
<dbReference type="Gene3D" id="3.40.50.450">
    <property type="match status" value="1"/>
</dbReference>
<sequence>MQTGFFAYGSQIPSSGECIEEAIKIINNDDNDVKIESWRNLKVSGSLIISNILASINKSDFFCADLTGLNDNVLFEIGYALAKGKPLYLINDTTQEESSRRFRELGLLSTVGYYPYTNTQNIVDGFYRMTPYDPVDKYWEELTKTLPNDIERKALLVLNSQVETNYNLEIINQVEFFNLPNIVDDASESIVQPISWYIEQLYSVPAVLVQFSSQARSGYEIHNSKCALVSGIALGLGLKLQMIAEKPYGVPMDYKELLKKFSNRKECALIVTNYLGELRDEIASLLIDSDKKTIERRTRSELQNVNFGEAIAEHESNNLYEYYVDTYHTQQLIKNEYNIVIGRKGSGKTATLYYLKEDLARDVRNNVILIKPINFEVDGLILLMEESNSEFEKGFLIETIWKFLIYTEIAKYLYSKTKDKPLYALTDVETKFIDFIEKNKAIYLTDFSTRLEEQIKILKENNIKDIGAGNNKEFRLKVSELLHQSSIYEMKKYFGDLIPKKHRLIVLIDNLDKSWRKDSKINILSKYILGLLGVSGRIFQELSYIKSTNKNIAFHLTIFLRSDIFKRVISFAREPDKIEVSRLKWDDPEILFRIVEDRFTQLSKGKYTGDDLWEKFFVKKVKSMDTKEYITNSIFPRPRDIIYFFKTCKDIAISRGHNIIEENDVISAHTDYSSWVFKSVLVENGITYKQMEDFMYELMTSNEIISIEQINEKMTNAKILNHDSDDLDRFIDHLVNLTIIGRETEKGKFSFEYDVDNAKKIKILSKKLDSNRFKIHPALVPYLECKT</sequence>
<dbReference type="AlphaFoldDB" id="A0A9E6ZMN4"/>
<reference evidence="1" key="1">
    <citation type="submission" date="2022-03" db="EMBL/GenBank/DDBJ databases">
        <title>Description of Abyssus ytuae gen. nov., sp. nov., a novel member of the family Flavobacteriaceae isolated from the sediment of Mariana Trench.</title>
        <authorList>
            <person name="Zhang J."/>
            <person name="Xu X."/>
        </authorList>
    </citation>
    <scope>NUCLEOTIDE SEQUENCE</scope>
    <source>
        <strain evidence="1">MT3330</strain>
    </source>
</reference>
<protein>
    <submittedName>
        <fullName evidence="1">Uncharacterized protein</fullName>
    </submittedName>
</protein>
<keyword evidence="2" id="KW-1185">Reference proteome</keyword>
<evidence type="ECO:0000313" key="2">
    <source>
        <dbReference type="Proteomes" id="UP000831290"/>
    </source>
</evidence>
<accession>A0A9E6ZMN4</accession>
<name>A0A9E6ZMN4_9FLAO</name>
<dbReference type="KEGG" id="fbm:MQE35_17375"/>
<dbReference type="InterPro" id="IPR059206">
    <property type="entry name" value="Sll1717-like"/>
</dbReference>
<dbReference type="NCBIfam" id="NF047389">
    <property type="entry name" value="ATPase_Sll1717"/>
    <property type="match status" value="1"/>
</dbReference>
<dbReference type="SUPFAM" id="SSF52309">
    <property type="entry name" value="N-(deoxy)ribosyltransferase-like"/>
    <property type="match status" value="1"/>
</dbReference>
<gene>
    <name evidence="1" type="ORF">MQE35_17375</name>
</gene>
<proteinExistence type="predicted"/>